<dbReference type="Antibodypedia" id="31362">
    <property type="antibodies" value="140 antibodies from 20 providers"/>
</dbReference>
<protein>
    <submittedName>
        <fullName evidence="1">Scm like with four mbt domains 1</fullName>
    </submittedName>
</protein>
<dbReference type="EMBL" id="AC099667">
    <property type="status" value="NOT_ANNOTATED_CDS"/>
    <property type="molecule type" value="Genomic_DNA"/>
</dbReference>
<name>C9JWI3_HUMAN</name>
<dbReference type="VEuPathDB" id="HostDB:ENSG00000163935"/>
<reference evidence="1 2" key="1">
    <citation type="journal article" date="2001" name="Nature">
        <title>Initial sequencing and analysis of the human genome.</title>
        <authorList>
            <consortium name="International Human Genome Sequencing Consortium"/>
            <person name="Lander E.S."/>
            <person name="Linton L.M."/>
            <person name="Birren B."/>
            <person name="Nusbaum C."/>
            <person name="Zody M.C."/>
            <person name="Baldwin J."/>
            <person name="Devon K."/>
            <person name="Dewar K."/>
            <person name="Doyle M."/>
            <person name="FitzHugh W."/>
            <person name="Funke R."/>
            <person name="Gage D."/>
            <person name="Harris K."/>
            <person name="Heaford A."/>
            <person name="Howland J."/>
            <person name="Kann L."/>
            <person name="Lehoczky J."/>
            <person name="LeVine R."/>
            <person name="McEwan P."/>
            <person name="McKernan K."/>
            <person name="Meldrim J."/>
            <person name="Mesirov J.P."/>
            <person name="Miranda C."/>
            <person name="Morris W."/>
            <person name="Naylor J."/>
            <person name="Raymond C."/>
            <person name="Rosetti M."/>
            <person name="Santos R."/>
            <person name="Sheridan A."/>
            <person name="Sougnez C."/>
            <person name="Stange-Thomann N."/>
            <person name="Stojanovic N."/>
            <person name="Subramanian A."/>
            <person name="Wyman D."/>
            <person name="Rogers J."/>
            <person name="Sulston J."/>
            <person name="Ainscough R."/>
            <person name="Beck S."/>
            <person name="Bentley D."/>
            <person name="Burton J."/>
            <person name="Clee C."/>
            <person name="Carter N."/>
            <person name="Coulson A."/>
            <person name="Deadman R."/>
            <person name="Deloukas P."/>
            <person name="Dunham A."/>
            <person name="Dunham I."/>
            <person name="Durbin R."/>
            <person name="French L."/>
            <person name="Grafham D."/>
            <person name="Gregory S."/>
            <person name="Hubbard T."/>
            <person name="Humphray S."/>
            <person name="Hunt A."/>
            <person name="Jones M."/>
            <person name="Lloyd C."/>
            <person name="McMurray A."/>
            <person name="Matthews L."/>
            <person name="Mercer S."/>
            <person name="Milne S."/>
            <person name="Mullikin J.C."/>
            <person name="Mungall A."/>
            <person name="Plumb R."/>
            <person name="Ross M."/>
            <person name="Shownkeen R."/>
            <person name="Sims S."/>
            <person name="Waterston R.H."/>
            <person name="Wilson R.K."/>
            <person name="Hillier L.W."/>
            <person name="McPherson J.D."/>
            <person name="Marra M.A."/>
            <person name="Mardis E.R."/>
            <person name="Fulton L.A."/>
            <person name="Chinwalla A.T."/>
            <person name="Pepin K.H."/>
            <person name="Gish W.R."/>
            <person name="Chissoe S.L."/>
            <person name="Wendl M.C."/>
            <person name="Delehaunty K.D."/>
            <person name="Miner T.L."/>
            <person name="Delehaunty A."/>
            <person name="Kramer J.B."/>
            <person name="Cook L.L."/>
            <person name="Fulton R.S."/>
            <person name="Johnson D.L."/>
            <person name="Minx P.J."/>
            <person name="Clifton S.W."/>
            <person name="Hawkins T."/>
            <person name="Branscomb E."/>
            <person name="Predki P."/>
            <person name="Richardson P."/>
            <person name="Wenning S."/>
            <person name="Slezak T."/>
            <person name="Doggett N."/>
            <person name="Cheng J.F."/>
            <person name="Olsen A."/>
            <person name="Lucas S."/>
            <person name="Elkin C."/>
            <person name="Uberbacher E."/>
            <person name="Frazier M."/>
            <person name="Gibbs R.A."/>
            <person name="Muzny D.M."/>
            <person name="Scherer S.E."/>
            <person name="Bouck J.B."/>
            <person name="Sodergren E.J."/>
            <person name="Worley K.C."/>
            <person name="Rives C.M."/>
            <person name="Gorrell J.H."/>
            <person name="Metzker M.L."/>
            <person name="Naylor S.L."/>
            <person name="Kucherlapati R.S."/>
            <person name="Nelson D.L."/>
            <person name="Weinstock G.M."/>
            <person name="Sakaki Y."/>
            <person name="Fujiyama A."/>
            <person name="Hattori M."/>
            <person name="Yada T."/>
            <person name="Toyoda A."/>
            <person name="Itoh T."/>
            <person name="Kawagoe C."/>
            <person name="Watanabe H."/>
            <person name="Totoki Y."/>
            <person name="Taylor T."/>
            <person name="Weissenbach J."/>
            <person name="Heilig R."/>
            <person name="Saurin W."/>
            <person name="Artiguenave F."/>
            <person name="Brottier P."/>
            <person name="Bruls T."/>
            <person name="Pelletier E."/>
            <person name="Robert C."/>
            <person name="Wincker P."/>
            <person name="Smith D.R."/>
            <person name="Doucette-Stamm L."/>
            <person name="Rubenfield M."/>
            <person name="Weinstock K."/>
            <person name="Lee H.M."/>
            <person name="Dubois J."/>
            <person name="Rosenthal A."/>
            <person name="Platzer M."/>
            <person name="Nyakatura G."/>
            <person name="Taudien S."/>
            <person name="Rump A."/>
            <person name="Yang H."/>
            <person name="Yu J."/>
            <person name="Wang J."/>
            <person name="Huang G."/>
            <person name="Gu J."/>
            <person name="Hood L."/>
            <person name="Rowen L."/>
            <person name="Madan A."/>
            <person name="Qin S."/>
            <person name="Davis R.W."/>
            <person name="Federspiel N.A."/>
            <person name="Abola A.P."/>
            <person name="Proctor M.J."/>
            <person name="Myers R.M."/>
            <person name="Schmutz J."/>
            <person name="Dickson M."/>
            <person name="Grimwood J."/>
            <person name="Cox D.R."/>
            <person name="Olson M.V."/>
            <person name="Kaul R."/>
            <person name="Raymond C."/>
            <person name="Shimizu N."/>
            <person name="Kawasaki K."/>
            <person name="Minoshima S."/>
            <person name="Evans G.A."/>
            <person name="Athanasiou M."/>
            <person name="Schultz R."/>
            <person name="Roe B.A."/>
            <person name="Chen F."/>
            <person name="Pan H."/>
            <person name="Ramser J."/>
            <person name="Lehrach H."/>
            <person name="Reinhardt R."/>
            <person name="McCombie W.R."/>
            <person name="de la Bastide M."/>
            <person name="Dedhia N."/>
            <person name="Blocker H."/>
            <person name="Hornischer K."/>
            <person name="Nordsiek G."/>
            <person name="Agarwala R."/>
            <person name="Aravind L."/>
            <person name="Bailey J.A."/>
            <person name="Bateman A."/>
            <person name="Batzoglou S."/>
            <person name="Birney E."/>
            <person name="Bork P."/>
            <person name="Brown D.G."/>
            <person name="Burge C.B."/>
            <person name="Cerutti L."/>
            <person name="Chen H.C."/>
            <person name="Church D."/>
            <person name="Clamp M."/>
            <person name="Copley R.R."/>
            <person name="Doerks T."/>
            <person name="Eddy S.R."/>
            <person name="Eichler E.E."/>
            <person name="Furey T.S."/>
            <person name="Galagan J."/>
            <person name="Gilbert J.G."/>
            <person name="Harmon C."/>
            <person name="Hayashizaki Y."/>
            <person name="Haussler D."/>
            <person name="Hermjakob H."/>
            <person name="Hokamp K."/>
            <person name="Jang W."/>
            <person name="Johnson L.S."/>
            <person name="Jones T.A."/>
            <person name="Kasif S."/>
            <person name="Kaspryzk A."/>
            <person name="Kennedy S."/>
            <person name="Kent W.J."/>
            <person name="Kitts P."/>
            <person name="Koonin E.V."/>
            <person name="Korf I."/>
            <person name="Kulp D."/>
            <person name="Lancet D."/>
            <person name="Lowe T.M."/>
            <person name="McLysaght A."/>
            <person name="Mikkelsen T."/>
            <person name="Moran J.V."/>
            <person name="Mulder N."/>
            <person name="Pollara V.J."/>
            <person name="Ponting C.P."/>
            <person name="Schuler G."/>
            <person name="Schultz J."/>
            <person name="Slater G."/>
            <person name="Smit A.F."/>
            <person name="Stupka E."/>
            <person name="Szustakowski J."/>
            <person name="Thierry-Mieg D."/>
            <person name="Thierry-Mieg J."/>
            <person name="Wagner L."/>
            <person name="Wallis J."/>
            <person name="Wheeler R."/>
            <person name="Williams A."/>
            <person name="Wolf Y.I."/>
            <person name="Wolfe K.H."/>
            <person name="Yang S.P."/>
            <person name="Yeh R.F."/>
            <person name="Collins F."/>
            <person name="Guyer M.S."/>
            <person name="Peterson J."/>
            <person name="Felsenfeld A."/>
            <person name="Wetterstrand K.A."/>
            <person name="Patrinos A."/>
            <person name="Morgan M.J."/>
            <person name="de Jong P."/>
            <person name="Catanese J.J."/>
            <person name="Osoegawa K."/>
            <person name="Shizuya H."/>
            <person name="Choi S."/>
            <person name="Chen Y.J."/>
        </authorList>
    </citation>
    <scope>NUCLEOTIDE SEQUENCE [LARGE SCALE GENOMIC DNA]</scope>
</reference>
<sequence length="50" mass="5540">MNGEQQLDADAGSGMEEVELSWEDYLEETGSTAVPYGSFKHVDTRLQNGF</sequence>
<dbReference type="AlphaFoldDB" id="C9JWI3"/>
<accession>C9JWI3</accession>
<dbReference type="Bgee" id="ENSG00000163935">
    <property type="expression patterns" value="Expressed in sperm and 171 other cell types or tissues"/>
</dbReference>
<proteinExistence type="predicted"/>
<dbReference type="ChiTaRS" id="SFMBT1">
    <property type="organism name" value="human"/>
</dbReference>
<dbReference type="Ensembl" id="ENST00000497586.5">
    <property type="protein sequence ID" value="ENSP00000419215.1"/>
    <property type="gene ID" value="ENSG00000163935.14"/>
</dbReference>
<dbReference type="Proteomes" id="UP000005640">
    <property type="component" value="Chromosome 3"/>
</dbReference>
<dbReference type="OpenTargets" id="ENSG00000163935"/>
<reference evidence="1" key="5">
    <citation type="submission" date="2025-09" db="UniProtKB">
        <authorList>
            <consortium name="Ensembl"/>
        </authorList>
    </citation>
    <scope>IDENTIFICATION</scope>
</reference>
<reference evidence="1 2" key="3">
    <citation type="journal article" date="2006" name="Nature">
        <title>The DNA sequence, annotation and analysis of human chromosome 3.</title>
        <authorList>
            <person name="Muzny D.M."/>
            <person name="Scherer S.E."/>
            <person name="Kaul R."/>
            <person name="Wang J."/>
            <person name="Yu J."/>
            <person name="Sudbrak R."/>
            <person name="Buhay C.J."/>
            <person name="Chen R."/>
            <person name="Cree A."/>
            <person name="Ding Y."/>
            <person name="Dugan-Rocha S."/>
            <person name="Gill R."/>
            <person name="Gunaratne P."/>
            <person name="Harris R.A."/>
            <person name="Hawes A.C."/>
            <person name="Hernandez J."/>
            <person name="Hodgson A.V."/>
            <person name="Hume J."/>
            <person name="Jackson A."/>
            <person name="Khan Z.M."/>
            <person name="Kovar-Smith C."/>
            <person name="Lewis L.R."/>
            <person name="Lozado R.J."/>
            <person name="Metzker M.L."/>
            <person name="Milosavljevic A."/>
            <person name="Miner G.R."/>
            <person name="Morgan M.B."/>
            <person name="Nazareth L.V."/>
            <person name="Scott G."/>
            <person name="Sodergren E."/>
            <person name="Song X.Z."/>
            <person name="Steffen D."/>
            <person name="Wei S."/>
            <person name="Wheeler D.A."/>
            <person name="Wright M.W."/>
            <person name="Worley K.C."/>
            <person name="Yuan Y."/>
            <person name="Zhang Z."/>
            <person name="Adams C.Q."/>
            <person name="Ansari-Lari M.A."/>
            <person name="Ayele M."/>
            <person name="Brown M.J."/>
            <person name="Chen G."/>
            <person name="Chen Z."/>
            <person name="Clendenning J."/>
            <person name="Clerc-Blankenburg K.P."/>
            <person name="Chen R."/>
            <person name="Chen Z."/>
            <person name="Davis C."/>
            <person name="Delgado O."/>
            <person name="Dinh H.H."/>
            <person name="Dong W."/>
            <person name="Draper H."/>
            <person name="Ernst S."/>
            <person name="Fu G."/>
            <person name="Gonzalez-Garay M.L."/>
            <person name="Garcia D.K."/>
            <person name="Gillett W."/>
            <person name="Gu J."/>
            <person name="Hao B."/>
            <person name="Haugen E."/>
            <person name="Havlak P."/>
            <person name="He X."/>
            <person name="Hennig S."/>
            <person name="Hu S."/>
            <person name="Huang W."/>
            <person name="Jackson L.R."/>
            <person name="Jacob L.S."/>
            <person name="Kelly S.H."/>
            <person name="Kube M."/>
            <person name="Levy R."/>
            <person name="Li Z."/>
            <person name="Liu B."/>
            <person name="Liu J."/>
            <person name="Liu W."/>
            <person name="Lu J."/>
            <person name="Maheshwari M."/>
            <person name="Nguyen B.V."/>
            <person name="Okwuonu G.O."/>
            <person name="Palmeiri A."/>
            <person name="Pasternak S."/>
            <person name="Perez L.M."/>
            <person name="Phelps K.A."/>
            <person name="Plopper F.J."/>
            <person name="Qiang B."/>
            <person name="Raymond C."/>
            <person name="Rodriguez R."/>
            <person name="Saenphimmachak C."/>
            <person name="Santibanez J."/>
            <person name="Shen H."/>
            <person name="Shen Y."/>
            <person name="Subramanian S."/>
            <person name="Tabor P.E."/>
            <person name="Verduzco D."/>
            <person name="Waldron L."/>
            <person name="Wang J."/>
            <person name="Wang J."/>
            <person name="Wang Q."/>
            <person name="Williams G.A."/>
            <person name="Wong G.K."/>
            <person name="Yao Z."/>
            <person name="Zhang J."/>
            <person name="Zhang X."/>
            <person name="Zhao G."/>
            <person name="Zhou J."/>
            <person name="Zhou Y."/>
            <person name="Nelson D."/>
            <person name="Lehrach H."/>
            <person name="Reinhardt R."/>
            <person name="Naylor S.L."/>
            <person name="Yang H."/>
            <person name="Olson M."/>
            <person name="Weinstock G."/>
            <person name="Gibbs R.A."/>
        </authorList>
    </citation>
    <scope>NUCLEOTIDE SEQUENCE [LARGE SCALE GENOMIC DNA]</scope>
</reference>
<dbReference type="HOGENOM" id="CLU_3129474_0_0_1"/>
<dbReference type="SMR" id="C9JWI3"/>
<dbReference type="UCSC" id="uc062krj.1">
    <property type="organism name" value="human"/>
</dbReference>
<reference evidence="1 2" key="2">
    <citation type="journal article" date="2004" name="Nature">
        <title>Finishing the euchromatic sequence of the human genome.</title>
        <authorList>
            <consortium name="International Human Genome Sequencing Consortium"/>
        </authorList>
    </citation>
    <scope>NUCLEOTIDE SEQUENCE [LARGE SCALE GENOMIC DNA]</scope>
</reference>
<feature type="non-terminal residue" evidence="1">
    <location>
        <position position="50"/>
    </location>
</feature>
<dbReference type="EMBL" id="AC096887">
    <property type="status" value="NOT_ANNOTATED_CDS"/>
    <property type="molecule type" value="Genomic_DNA"/>
</dbReference>
<dbReference type="EMBL" id="AC103589">
    <property type="status" value="NOT_ANNOTATED_CDS"/>
    <property type="molecule type" value="Genomic_DNA"/>
</dbReference>
<gene>
    <name evidence="1" type="primary">SFMBT1</name>
</gene>
<dbReference type="Ensembl" id="ENST00000497586.5">
    <property type="protein sequence ID" value="ENSP00000419215.1"/>
    <property type="gene ID" value="ENSG00000163935.15"/>
</dbReference>
<keyword evidence="2" id="KW-1185">Reference proteome</keyword>
<dbReference type="ExpressionAtlas" id="C9JWI3">
    <property type="expression patterns" value="baseline and differential"/>
</dbReference>
<dbReference type="Gene3D" id="2.30.30.140">
    <property type="match status" value="1"/>
</dbReference>
<evidence type="ECO:0000313" key="1">
    <source>
        <dbReference type="Ensembl" id="ENSP00000419215.1"/>
    </source>
</evidence>
<dbReference type="MassIVE" id="C9JWI3"/>
<organism evidence="1 2">
    <name type="scientific">Homo sapiens</name>
    <name type="common">Human</name>
    <dbReference type="NCBI Taxonomy" id="9606"/>
    <lineage>
        <taxon>Eukaryota</taxon>
        <taxon>Metazoa</taxon>
        <taxon>Chordata</taxon>
        <taxon>Craniata</taxon>
        <taxon>Vertebrata</taxon>
        <taxon>Euteleostomi</taxon>
        <taxon>Mammalia</taxon>
        <taxon>Eutheria</taxon>
        <taxon>Euarchontoglires</taxon>
        <taxon>Primates</taxon>
        <taxon>Haplorrhini</taxon>
        <taxon>Catarrhini</taxon>
        <taxon>Hominidae</taxon>
        <taxon>Homo</taxon>
    </lineage>
</organism>
<dbReference type="OMA" id="HWSLKNG"/>
<dbReference type="OrthoDB" id="5917609at2759"/>
<dbReference type="GeneTree" id="ENSGT00940000157363"/>
<dbReference type="HGNC" id="HGNC:20255">
    <property type="gene designation" value="SFMBT1"/>
</dbReference>
<evidence type="ECO:0000313" key="2">
    <source>
        <dbReference type="Proteomes" id="UP000005640"/>
    </source>
</evidence>
<reference evidence="1" key="4">
    <citation type="submission" date="2025-08" db="UniProtKB">
        <authorList>
            <consortium name="Ensembl"/>
        </authorList>
    </citation>
    <scope>IDENTIFICATION</scope>
</reference>